<feature type="compositionally biased region" description="Gly residues" evidence="1">
    <location>
        <begin position="115"/>
        <end position="125"/>
    </location>
</feature>
<accession>A0A8D8A222</accession>
<protein>
    <submittedName>
        <fullName evidence="2">(northern house mosquito) hypothetical protein</fullName>
    </submittedName>
</protein>
<dbReference type="EMBL" id="HBUE01011794">
    <property type="protein sequence ID" value="CAG6448787.1"/>
    <property type="molecule type" value="Transcribed_RNA"/>
</dbReference>
<feature type="compositionally biased region" description="Basic and acidic residues" evidence="1">
    <location>
        <begin position="68"/>
        <end position="83"/>
    </location>
</feature>
<evidence type="ECO:0000256" key="1">
    <source>
        <dbReference type="SAM" id="MobiDB-lite"/>
    </source>
</evidence>
<feature type="region of interest" description="Disordered" evidence="1">
    <location>
        <begin position="1"/>
        <end position="234"/>
    </location>
</feature>
<feature type="compositionally biased region" description="Basic and acidic residues" evidence="1">
    <location>
        <begin position="30"/>
        <end position="43"/>
    </location>
</feature>
<feature type="compositionally biased region" description="Pro residues" evidence="1">
    <location>
        <begin position="214"/>
        <end position="231"/>
    </location>
</feature>
<dbReference type="InterPro" id="IPR043407">
    <property type="entry name" value="Nkap_D1"/>
</dbReference>
<reference evidence="2" key="1">
    <citation type="submission" date="2021-05" db="EMBL/GenBank/DDBJ databases">
        <authorList>
            <person name="Alioto T."/>
            <person name="Alioto T."/>
            <person name="Gomez Garrido J."/>
        </authorList>
    </citation>
    <scope>NUCLEOTIDE SEQUENCE</scope>
</reference>
<dbReference type="AlphaFoldDB" id="A0A8D8A222"/>
<name>A0A8D8A222_CULPI</name>
<feature type="compositionally biased region" description="Pro residues" evidence="1">
    <location>
        <begin position="177"/>
        <end position="187"/>
    </location>
</feature>
<organism evidence="2">
    <name type="scientific">Culex pipiens</name>
    <name type="common">House mosquito</name>
    <dbReference type="NCBI Taxonomy" id="7175"/>
    <lineage>
        <taxon>Eukaryota</taxon>
        <taxon>Metazoa</taxon>
        <taxon>Ecdysozoa</taxon>
        <taxon>Arthropoda</taxon>
        <taxon>Hexapoda</taxon>
        <taxon>Insecta</taxon>
        <taxon>Pterygota</taxon>
        <taxon>Neoptera</taxon>
        <taxon>Endopterygota</taxon>
        <taxon>Diptera</taxon>
        <taxon>Nematocera</taxon>
        <taxon>Culicoidea</taxon>
        <taxon>Culicidae</taxon>
        <taxon>Culicinae</taxon>
        <taxon>Culicini</taxon>
        <taxon>Culex</taxon>
        <taxon>Culex</taxon>
    </lineage>
</organism>
<dbReference type="Pfam" id="PF15692">
    <property type="entry name" value="NKAP"/>
    <property type="match status" value="1"/>
</dbReference>
<dbReference type="PANTHER" id="PTHR46940:SF1">
    <property type="entry name" value="NKAP DOMAIN CONTAINING 1"/>
    <property type="match status" value="1"/>
</dbReference>
<dbReference type="PANTHER" id="PTHR46940">
    <property type="entry name" value="NKAP DOMAIN-CONTAINING 1"/>
    <property type="match status" value="1"/>
</dbReference>
<evidence type="ECO:0000313" key="2">
    <source>
        <dbReference type="EMBL" id="CAG6448787.1"/>
    </source>
</evidence>
<sequence>MDRNMSMAGRLTRRSPSPSRGGGGGGGSKLRMDRKPSHVRITDPSHPAGKRKEIDNVMRKARAFPNETWDKKLLEAEEKDPNRWRHTGFKKMYIEEDASSSDSDAGPQRPPPGRYGNGGGGGPGPGRRSRSRSRSPMMRHRRSPSPLRKRRVPVSPSPPPMRRRPSPSPPPERRPPPPRPMRRPSPPEFRRKSPGGHPMGSPPPLGRGRGRMSPLPPPRGRPKRPPSPPPKSFCIDLRNLIKTEPAKEMDGFQILGDYIAAELRKVPDAGTAAEIERKLLRTLQDALDEIDWPVSASTEKQASSSDDDCIICHVDIEAAVNVDVDSD</sequence>
<proteinExistence type="predicted"/>
<feature type="compositionally biased region" description="Pro residues" evidence="1">
    <location>
        <begin position="155"/>
        <end position="170"/>
    </location>
</feature>
<feature type="compositionally biased region" description="Basic residues" evidence="1">
    <location>
        <begin position="127"/>
        <end position="152"/>
    </location>
</feature>